<evidence type="ECO:0000313" key="3">
    <source>
        <dbReference type="Proteomes" id="UP001313282"/>
    </source>
</evidence>
<sequence>MEEANRQGRTRRWLSGSGGPWAATTQTPTTMLQLQLTKIGRGLEDVPTASTRTDDGLGRQERQKLNGRKRSSRKSGGER</sequence>
<comment type="caution">
    <text evidence="2">The sequence shown here is derived from an EMBL/GenBank/DDBJ whole genome shotgun (WGS) entry which is preliminary data.</text>
</comment>
<feature type="region of interest" description="Disordered" evidence="1">
    <location>
        <begin position="1"/>
        <end position="27"/>
    </location>
</feature>
<protein>
    <submittedName>
        <fullName evidence="2">Uncharacterized protein</fullName>
    </submittedName>
</protein>
<accession>A0AAN8R9N1</accession>
<proteinExistence type="predicted"/>
<dbReference type="EMBL" id="JAVHNR010000009">
    <property type="protein sequence ID" value="KAK6333540.1"/>
    <property type="molecule type" value="Genomic_DNA"/>
</dbReference>
<gene>
    <name evidence="2" type="ORF">TWF718_011347</name>
</gene>
<feature type="compositionally biased region" description="Basic and acidic residues" evidence="1">
    <location>
        <begin position="52"/>
        <end position="64"/>
    </location>
</feature>
<dbReference type="AlphaFoldDB" id="A0AAN8R9N1"/>
<keyword evidence="3" id="KW-1185">Reference proteome</keyword>
<evidence type="ECO:0000256" key="1">
    <source>
        <dbReference type="SAM" id="MobiDB-lite"/>
    </source>
</evidence>
<name>A0AAN8R9N1_9PEZI</name>
<feature type="region of interest" description="Disordered" evidence="1">
    <location>
        <begin position="40"/>
        <end position="79"/>
    </location>
</feature>
<evidence type="ECO:0000313" key="2">
    <source>
        <dbReference type="EMBL" id="KAK6333540.1"/>
    </source>
</evidence>
<organism evidence="2 3">
    <name type="scientific">Orbilia javanica</name>
    <dbReference type="NCBI Taxonomy" id="47235"/>
    <lineage>
        <taxon>Eukaryota</taxon>
        <taxon>Fungi</taxon>
        <taxon>Dikarya</taxon>
        <taxon>Ascomycota</taxon>
        <taxon>Pezizomycotina</taxon>
        <taxon>Orbiliomycetes</taxon>
        <taxon>Orbiliales</taxon>
        <taxon>Orbiliaceae</taxon>
        <taxon>Orbilia</taxon>
    </lineage>
</organism>
<reference evidence="2 3" key="1">
    <citation type="submission" date="2019-10" db="EMBL/GenBank/DDBJ databases">
        <authorList>
            <person name="Palmer J.M."/>
        </authorList>
    </citation>
    <scope>NUCLEOTIDE SEQUENCE [LARGE SCALE GENOMIC DNA]</scope>
    <source>
        <strain evidence="2 3">TWF718</strain>
    </source>
</reference>
<dbReference type="Proteomes" id="UP001313282">
    <property type="component" value="Unassembled WGS sequence"/>
</dbReference>